<evidence type="ECO:0000256" key="1">
    <source>
        <dbReference type="SAM" id="SignalP"/>
    </source>
</evidence>
<feature type="chain" id="PRO_5035287912" evidence="1">
    <location>
        <begin position="19"/>
        <end position="129"/>
    </location>
</feature>
<sequence>MKHLIFLALLAAAPMAQAQPAVDENAEFLLTEMDGAPYEGRSTMVFPAEGRVAGQGPCNRFMGRAEWGEDGAASFGPLASTMMACPDLDREKALLHALGEVTRIEMTDDGFVLTTAAGDALRYSRESAD</sequence>
<comment type="caution">
    <text evidence="3">The sequence shown here is derived from an EMBL/GenBank/DDBJ whole genome shotgun (WGS) entry which is preliminary data.</text>
</comment>
<organism evidence="3 4">
    <name type="scientific">Mangrovicoccus algicola</name>
    <dbReference type="NCBI Taxonomy" id="2771008"/>
    <lineage>
        <taxon>Bacteria</taxon>
        <taxon>Pseudomonadati</taxon>
        <taxon>Pseudomonadota</taxon>
        <taxon>Alphaproteobacteria</taxon>
        <taxon>Rhodobacterales</taxon>
        <taxon>Paracoccaceae</taxon>
        <taxon>Mangrovicoccus</taxon>
    </lineage>
</organism>
<dbReference type="PANTHER" id="PTHR35535">
    <property type="entry name" value="HEAT SHOCK PROTEIN HSLJ"/>
    <property type="match status" value="1"/>
</dbReference>
<gene>
    <name evidence="3" type="ORF">ICN82_16005</name>
</gene>
<dbReference type="AlphaFoldDB" id="A0A8J7CLA3"/>
<dbReference type="Pfam" id="PF03724">
    <property type="entry name" value="META"/>
    <property type="match status" value="1"/>
</dbReference>
<dbReference type="InterPro" id="IPR038670">
    <property type="entry name" value="HslJ-like_sf"/>
</dbReference>
<dbReference type="InterPro" id="IPR053147">
    <property type="entry name" value="Hsp_HslJ-like"/>
</dbReference>
<proteinExistence type="predicted"/>
<protein>
    <submittedName>
        <fullName evidence="3">META domain-containing protein</fullName>
    </submittedName>
</protein>
<reference evidence="3" key="1">
    <citation type="submission" date="2020-09" db="EMBL/GenBank/DDBJ databases">
        <title>A novel bacterium of genus Mangrovicoccus, isolated from South China Sea.</title>
        <authorList>
            <person name="Huang H."/>
            <person name="Mo K."/>
            <person name="Hu Y."/>
        </authorList>
    </citation>
    <scope>NUCLEOTIDE SEQUENCE</scope>
    <source>
        <strain evidence="3">HB182678</strain>
    </source>
</reference>
<dbReference type="Gene3D" id="2.40.128.270">
    <property type="match status" value="1"/>
</dbReference>
<dbReference type="RefSeq" id="WP_193184616.1">
    <property type="nucleotide sequence ID" value="NZ_JACVXA010000055.1"/>
</dbReference>
<name>A0A8J7CLA3_9RHOB</name>
<accession>A0A8J7CLA3</accession>
<evidence type="ECO:0000313" key="4">
    <source>
        <dbReference type="Proteomes" id="UP000609121"/>
    </source>
</evidence>
<dbReference type="EMBL" id="JACVXA010000055">
    <property type="protein sequence ID" value="MBE3639706.1"/>
    <property type="molecule type" value="Genomic_DNA"/>
</dbReference>
<keyword evidence="1" id="KW-0732">Signal</keyword>
<dbReference type="InterPro" id="IPR005184">
    <property type="entry name" value="DUF306_Meta_HslJ"/>
</dbReference>
<dbReference type="Proteomes" id="UP000609121">
    <property type="component" value="Unassembled WGS sequence"/>
</dbReference>
<evidence type="ECO:0000259" key="2">
    <source>
        <dbReference type="Pfam" id="PF03724"/>
    </source>
</evidence>
<dbReference type="PANTHER" id="PTHR35535:SF1">
    <property type="entry name" value="HEAT SHOCK PROTEIN HSLJ"/>
    <property type="match status" value="1"/>
</dbReference>
<keyword evidence="4" id="KW-1185">Reference proteome</keyword>
<feature type="domain" description="DUF306" evidence="2">
    <location>
        <begin position="25"/>
        <end position="120"/>
    </location>
</feature>
<feature type="signal peptide" evidence="1">
    <location>
        <begin position="1"/>
        <end position="18"/>
    </location>
</feature>
<evidence type="ECO:0000313" key="3">
    <source>
        <dbReference type="EMBL" id="MBE3639706.1"/>
    </source>
</evidence>